<protein>
    <submittedName>
        <fullName evidence="2">Uncharacterized protein</fullName>
    </submittedName>
</protein>
<dbReference type="Proteomes" id="UP000001075">
    <property type="component" value="Unassembled WGS sequence"/>
</dbReference>
<evidence type="ECO:0000256" key="1">
    <source>
        <dbReference type="SAM" id="Phobius"/>
    </source>
</evidence>
<keyword evidence="1" id="KW-0812">Transmembrane</keyword>
<dbReference type="InParanoid" id="G3H8H8"/>
<name>G3H8H8_CRIGR</name>
<accession>G3H8H8</accession>
<feature type="transmembrane region" description="Helical" evidence="1">
    <location>
        <begin position="21"/>
        <end position="42"/>
    </location>
</feature>
<sequence length="60" mass="7026">MDSEFHLKVKAKLVYVKDFHVTVVLVITGYIICKCICVSQVYKPSVKSMFYYHSYSKCRV</sequence>
<dbReference type="EMBL" id="JH000210">
    <property type="protein sequence ID" value="EGV92872.1"/>
    <property type="molecule type" value="Genomic_DNA"/>
</dbReference>
<dbReference type="AlphaFoldDB" id="G3H8H8"/>
<keyword evidence="1" id="KW-0472">Membrane</keyword>
<proteinExistence type="predicted"/>
<gene>
    <name evidence="2" type="ORF">I79_006678</name>
</gene>
<evidence type="ECO:0000313" key="3">
    <source>
        <dbReference type="Proteomes" id="UP000001075"/>
    </source>
</evidence>
<keyword evidence="1" id="KW-1133">Transmembrane helix</keyword>
<evidence type="ECO:0000313" key="2">
    <source>
        <dbReference type="EMBL" id="EGV92872.1"/>
    </source>
</evidence>
<organism evidence="2 3">
    <name type="scientific">Cricetulus griseus</name>
    <name type="common">Chinese hamster</name>
    <name type="synonym">Cricetulus barabensis griseus</name>
    <dbReference type="NCBI Taxonomy" id="10029"/>
    <lineage>
        <taxon>Eukaryota</taxon>
        <taxon>Metazoa</taxon>
        <taxon>Chordata</taxon>
        <taxon>Craniata</taxon>
        <taxon>Vertebrata</taxon>
        <taxon>Euteleostomi</taxon>
        <taxon>Mammalia</taxon>
        <taxon>Eutheria</taxon>
        <taxon>Euarchontoglires</taxon>
        <taxon>Glires</taxon>
        <taxon>Rodentia</taxon>
        <taxon>Myomorpha</taxon>
        <taxon>Muroidea</taxon>
        <taxon>Cricetidae</taxon>
        <taxon>Cricetinae</taxon>
        <taxon>Cricetulus</taxon>
    </lineage>
</organism>
<reference evidence="3" key="1">
    <citation type="journal article" date="2011" name="Nat. Biotechnol.">
        <title>The genomic sequence of the Chinese hamster ovary (CHO)-K1 cell line.</title>
        <authorList>
            <person name="Xu X."/>
            <person name="Nagarajan H."/>
            <person name="Lewis N.E."/>
            <person name="Pan S."/>
            <person name="Cai Z."/>
            <person name="Liu X."/>
            <person name="Chen W."/>
            <person name="Xie M."/>
            <person name="Wang W."/>
            <person name="Hammond S."/>
            <person name="Andersen M.R."/>
            <person name="Neff N."/>
            <person name="Passarelli B."/>
            <person name="Koh W."/>
            <person name="Fan H.C."/>
            <person name="Wang J."/>
            <person name="Gui Y."/>
            <person name="Lee K.H."/>
            <person name="Betenbaugh M.J."/>
            <person name="Quake S.R."/>
            <person name="Famili I."/>
            <person name="Palsson B.O."/>
            <person name="Wang J."/>
        </authorList>
    </citation>
    <scope>NUCLEOTIDE SEQUENCE [LARGE SCALE GENOMIC DNA]</scope>
    <source>
        <strain evidence="3">CHO K1 cell line</strain>
    </source>
</reference>